<evidence type="ECO:0000313" key="4">
    <source>
        <dbReference type="Proteomes" id="UP000230078"/>
    </source>
</evidence>
<dbReference type="EMBL" id="PFPI01000054">
    <property type="protein sequence ID" value="PIZ92606.1"/>
    <property type="molecule type" value="Genomic_DNA"/>
</dbReference>
<keyword evidence="2" id="KW-0732">Signal</keyword>
<evidence type="ECO:0000256" key="2">
    <source>
        <dbReference type="SAM" id="SignalP"/>
    </source>
</evidence>
<reference evidence="4" key="1">
    <citation type="submission" date="2017-09" db="EMBL/GenBank/DDBJ databases">
        <title>Depth-based differentiation of microbial function through sediment-hosted aquifers and enrichment of novel symbionts in the deep terrestrial subsurface.</title>
        <authorList>
            <person name="Probst A.J."/>
            <person name="Ladd B."/>
            <person name="Jarett J.K."/>
            <person name="Geller-Mcgrath D.E."/>
            <person name="Sieber C.M.K."/>
            <person name="Emerson J.B."/>
            <person name="Anantharaman K."/>
            <person name="Thomas B.C."/>
            <person name="Malmstrom R."/>
            <person name="Stieglmeier M."/>
            <person name="Klingl A."/>
            <person name="Woyke T."/>
            <person name="Ryan C.M."/>
            <person name="Banfield J.F."/>
        </authorList>
    </citation>
    <scope>NUCLEOTIDE SEQUENCE [LARGE SCALE GENOMIC DNA]</scope>
</reference>
<feature type="transmembrane region" description="Helical" evidence="1">
    <location>
        <begin position="265"/>
        <end position="286"/>
    </location>
</feature>
<comment type="caution">
    <text evidence="3">The sequence shown here is derived from an EMBL/GenBank/DDBJ whole genome shotgun (WGS) entry which is preliminary data.</text>
</comment>
<keyword evidence="1" id="KW-0812">Transmembrane</keyword>
<dbReference type="AlphaFoldDB" id="A0A2M7V2E7"/>
<sequence length="290" mass="31547">MENWSCQSKKIYSFQKVYFLVVGFLFACFALPGIAHAAVLDWNCDPGKEICYIFPTADATEKSEECFDKAVSKAWGTQDALQEGELLHFEIPIENTGAVPPVFACSNCGTEGSVYRFYTEDNTGIFEINLEQKILRDTRAAVGTSPYYYARFLLSATVTNTVAGVETSETIYANLCAVVKKPAQVAPPTQPTTKAPVVDVKSTFPSITDLNPLRATSVPTLFGRGITILLGVLGSIAILIFIYGGMLWMTSMGNADQAGKALKTIVWGAMGVFVIFASYAVVQFVLDAFK</sequence>
<accession>A0A2M7V2E7</accession>
<evidence type="ECO:0000256" key="1">
    <source>
        <dbReference type="SAM" id="Phobius"/>
    </source>
</evidence>
<keyword evidence="1" id="KW-0472">Membrane</keyword>
<name>A0A2M7V2E7_9BACT</name>
<keyword evidence="1" id="KW-1133">Transmembrane helix</keyword>
<feature type="signal peptide" evidence="2">
    <location>
        <begin position="1"/>
        <end position="37"/>
    </location>
</feature>
<protein>
    <submittedName>
        <fullName evidence="3">Uncharacterized protein</fullName>
    </submittedName>
</protein>
<feature type="transmembrane region" description="Helical" evidence="1">
    <location>
        <begin position="221"/>
        <end position="244"/>
    </location>
</feature>
<proteinExistence type="predicted"/>
<feature type="chain" id="PRO_5014921920" evidence="2">
    <location>
        <begin position="38"/>
        <end position="290"/>
    </location>
</feature>
<gene>
    <name evidence="3" type="ORF">COX83_03905</name>
</gene>
<dbReference type="Proteomes" id="UP000230078">
    <property type="component" value="Unassembled WGS sequence"/>
</dbReference>
<organism evidence="3 4">
    <name type="scientific">Candidatus Magasanikbacteria bacterium CG_4_10_14_0_2_um_filter_41_31</name>
    <dbReference type="NCBI Taxonomy" id="1974639"/>
    <lineage>
        <taxon>Bacteria</taxon>
        <taxon>Candidatus Magasanikiibacteriota</taxon>
    </lineage>
</organism>
<evidence type="ECO:0000313" key="3">
    <source>
        <dbReference type="EMBL" id="PIZ92606.1"/>
    </source>
</evidence>